<evidence type="ECO:0000313" key="2">
    <source>
        <dbReference type="EMBL" id="KAF8763290.1"/>
    </source>
</evidence>
<comment type="caution">
    <text evidence="2">The sequence shown here is derived from an EMBL/GenBank/DDBJ whole genome shotgun (WGS) entry which is preliminary data.</text>
</comment>
<dbReference type="EMBL" id="JABXBU010002231">
    <property type="protein sequence ID" value="KAF8763290.1"/>
    <property type="molecule type" value="Genomic_DNA"/>
</dbReference>
<protein>
    <submittedName>
        <fullName evidence="2">Uncharacterized protein</fullName>
    </submittedName>
</protein>
<evidence type="ECO:0000256" key="1">
    <source>
        <dbReference type="SAM" id="MobiDB-lite"/>
    </source>
</evidence>
<sequence>MASCSRSVRSFPRLTYDEEMERLRKLLEEVSSDEETIEEEIEDSDNEDVFSEHQSESEEECRSSDDEVKRKEALYFIIKA</sequence>
<name>A0A8T0E1D7_ARGBR</name>
<evidence type="ECO:0000313" key="3">
    <source>
        <dbReference type="Proteomes" id="UP000807504"/>
    </source>
</evidence>
<feature type="compositionally biased region" description="Basic and acidic residues" evidence="1">
    <location>
        <begin position="50"/>
        <end position="67"/>
    </location>
</feature>
<dbReference type="Proteomes" id="UP000807504">
    <property type="component" value="Unassembled WGS sequence"/>
</dbReference>
<proteinExistence type="predicted"/>
<feature type="region of interest" description="Disordered" evidence="1">
    <location>
        <begin position="28"/>
        <end position="67"/>
    </location>
</feature>
<dbReference type="AlphaFoldDB" id="A0A8T0E1D7"/>
<reference evidence="2" key="2">
    <citation type="submission" date="2020-06" db="EMBL/GenBank/DDBJ databases">
        <authorList>
            <person name="Sheffer M."/>
        </authorList>
    </citation>
    <scope>NUCLEOTIDE SEQUENCE</scope>
</reference>
<accession>A0A8T0E1D7</accession>
<organism evidence="2 3">
    <name type="scientific">Argiope bruennichi</name>
    <name type="common">Wasp spider</name>
    <name type="synonym">Aranea bruennichi</name>
    <dbReference type="NCBI Taxonomy" id="94029"/>
    <lineage>
        <taxon>Eukaryota</taxon>
        <taxon>Metazoa</taxon>
        <taxon>Ecdysozoa</taxon>
        <taxon>Arthropoda</taxon>
        <taxon>Chelicerata</taxon>
        <taxon>Arachnida</taxon>
        <taxon>Araneae</taxon>
        <taxon>Araneomorphae</taxon>
        <taxon>Entelegynae</taxon>
        <taxon>Araneoidea</taxon>
        <taxon>Araneidae</taxon>
        <taxon>Argiope</taxon>
    </lineage>
</organism>
<feature type="compositionally biased region" description="Acidic residues" evidence="1">
    <location>
        <begin position="30"/>
        <end position="49"/>
    </location>
</feature>
<reference evidence="2" key="1">
    <citation type="journal article" date="2020" name="bioRxiv">
        <title>Chromosome-level reference genome of the European wasp spider Argiope bruennichi: a resource for studies on range expansion and evolutionary adaptation.</title>
        <authorList>
            <person name="Sheffer M.M."/>
            <person name="Hoppe A."/>
            <person name="Krehenwinkel H."/>
            <person name="Uhl G."/>
            <person name="Kuss A.W."/>
            <person name="Jensen L."/>
            <person name="Jensen C."/>
            <person name="Gillespie R.G."/>
            <person name="Hoff K.J."/>
            <person name="Prost S."/>
        </authorList>
    </citation>
    <scope>NUCLEOTIDE SEQUENCE</scope>
</reference>
<gene>
    <name evidence="2" type="ORF">HNY73_021490</name>
</gene>
<keyword evidence="3" id="KW-1185">Reference proteome</keyword>